<organism evidence="3 4">
    <name type="scientific">Diaporthe australafricana</name>
    <dbReference type="NCBI Taxonomy" id="127596"/>
    <lineage>
        <taxon>Eukaryota</taxon>
        <taxon>Fungi</taxon>
        <taxon>Dikarya</taxon>
        <taxon>Ascomycota</taxon>
        <taxon>Pezizomycotina</taxon>
        <taxon>Sordariomycetes</taxon>
        <taxon>Sordariomycetidae</taxon>
        <taxon>Diaporthales</taxon>
        <taxon>Diaporthaceae</taxon>
        <taxon>Diaporthe</taxon>
    </lineage>
</organism>
<dbReference type="InterPro" id="IPR046529">
    <property type="entry name" value="DUF6594"/>
</dbReference>
<evidence type="ECO:0000259" key="2">
    <source>
        <dbReference type="Pfam" id="PF20237"/>
    </source>
</evidence>
<keyword evidence="1" id="KW-0472">Membrane</keyword>
<feature type="transmembrane region" description="Helical" evidence="1">
    <location>
        <begin position="205"/>
        <end position="223"/>
    </location>
</feature>
<feature type="domain" description="DUF6594" evidence="2">
    <location>
        <begin position="68"/>
        <end position="244"/>
    </location>
</feature>
<keyword evidence="1" id="KW-0812">Transmembrane</keyword>
<evidence type="ECO:0000256" key="1">
    <source>
        <dbReference type="SAM" id="Phobius"/>
    </source>
</evidence>
<reference evidence="3 4" key="1">
    <citation type="journal article" date="2024" name="IMA Fungus">
        <title>IMA Genome - F19 : A genome assembly and annotation guide to empower mycologists, including annotated draft genome sequences of Ceratocystis pirilliformis, Diaporthe australafricana, Fusarium ophioides, Paecilomyces lecythidis, and Sporothrix stenoceras.</title>
        <authorList>
            <person name="Aylward J."/>
            <person name="Wilson A.M."/>
            <person name="Visagie C.M."/>
            <person name="Spraker J."/>
            <person name="Barnes I."/>
            <person name="Buitendag C."/>
            <person name="Ceriani C."/>
            <person name="Del Mar Angel L."/>
            <person name="du Plessis D."/>
            <person name="Fuchs T."/>
            <person name="Gasser K."/>
            <person name="Kramer D."/>
            <person name="Li W."/>
            <person name="Munsamy K."/>
            <person name="Piso A."/>
            <person name="Price J.L."/>
            <person name="Sonnekus B."/>
            <person name="Thomas C."/>
            <person name="van der Nest A."/>
            <person name="van Dijk A."/>
            <person name="van Heerden A."/>
            <person name="van Vuuren N."/>
            <person name="Yilmaz N."/>
            <person name="Duong T.A."/>
            <person name="van der Merwe N.A."/>
            <person name="Wingfield M.J."/>
            <person name="Wingfield B.D."/>
        </authorList>
    </citation>
    <scope>NUCLEOTIDE SEQUENCE [LARGE SCALE GENOMIC DNA]</scope>
    <source>
        <strain evidence="3 4">CMW 18300</strain>
    </source>
</reference>
<feature type="transmembrane region" description="Helical" evidence="1">
    <location>
        <begin position="232"/>
        <end position="251"/>
    </location>
</feature>
<accession>A0ABR3VW66</accession>
<name>A0ABR3VW66_9PEZI</name>
<protein>
    <recommendedName>
        <fullName evidence="2">DUF6594 domain-containing protein</fullName>
    </recommendedName>
</protein>
<dbReference type="Proteomes" id="UP001583177">
    <property type="component" value="Unassembled WGS sequence"/>
</dbReference>
<comment type="caution">
    <text evidence="3">The sequence shown here is derived from an EMBL/GenBank/DDBJ whole genome shotgun (WGS) entry which is preliminary data.</text>
</comment>
<keyword evidence="4" id="KW-1185">Reference proteome</keyword>
<evidence type="ECO:0000313" key="4">
    <source>
        <dbReference type="Proteomes" id="UP001583177"/>
    </source>
</evidence>
<feature type="transmembrane region" description="Helical" evidence="1">
    <location>
        <begin position="181"/>
        <end position="199"/>
    </location>
</feature>
<sequence>MEFAGPTIGDPDIELEGLTIENPDIEFAGLTIGDPYPWTRFKYEGALIQRVPCGKGQEYRMFFSELQRMHVRKLQCKLAKHVVQMVLEEEDGEPPEWENDLQAFIQAVKDFKYMSATSQEQWDAFSLTSERPFENEIIQSALAKVQLLPNQFTEAPHRKSNEDTLDADRGLSLNKAYGRRLVIVLFASLFLLGPVWLMVLHNTLYTGLVSTTVFVIVFGLIMVESLDHERDVLSLTAAYAAVLVVFVGLNIES</sequence>
<evidence type="ECO:0000313" key="3">
    <source>
        <dbReference type="EMBL" id="KAL1846574.1"/>
    </source>
</evidence>
<dbReference type="Pfam" id="PF20237">
    <property type="entry name" value="DUF6594"/>
    <property type="match status" value="1"/>
</dbReference>
<dbReference type="EMBL" id="JAWRVE010000264">
    <property type="protein sequence ID" value="KAL1846574.1"/>
    <property type="molecule type" value="Genomic_DNA"/>
</dbReference>
<keyword evidence="1" id="KW-1133">Transmembrane helix</keyword>
<proteinExistence type="predicted"/>
<gene>
    <name evidence="3" type="ORF">Daus18300_014218</name>
</gene>